<dbReference type="AlphaFoldDB" id="A0A0V1B4U9"/>
<organism evidence="1 2">
    <name type="scientific">Trichinella spiralis</name>
    <name type="common">Trichina worm</name>
    <dbReference type="NCBI Taxonomy" id="6334"/>
    <lineage>
        <taxon>Eukaryota</taxon>
        <taxon>Metazoa</taxon>
        <taxon>Ecdysozoa</taxon>
        <taxon>Nematoda</taxon>
        <taxon>Enoplea</taxon>
        <taxon>Dorylaimia</taxon>
        <taxon>Trichinellida</taxon>
        <taxon>Trichinellidae</taxon>
        <taxon>Trichinella</taxon>
    </lineage>
</organism>
<dbReference type="InParanoid" id="A0A0V1B4U9"/>
<comment type="caution">
    <text evidence="1">The sequence shown here is derived from an EMBL/GenBank/DDBJ whole genome shotgun (WGS) entry which is preliminary data.</text>
</comment>
<accession>A0A0V1B4U9</accession>
<dbReference type="Proteomes" id="UP000054776">
    <property type="component" value="Unassembled WGS sequence"/>
</dbReference>
<evidence type="ECO:0000313" key="2">
    <source>
        <dbReference type="Proteomes" id="UP000054776"/>
    </source>
</evidence>
<keyword evidence="2" id="KW-1185">Reference proteome</keyword>
<reference evidence="1 2" key="1">
    <citation type="submission" date="2015-01" db="EMBL/GenBank/DDBJ databases">
        <title>Evolution of Trichinella species and genotypes.</title>
        <authorList>
            <person name="Korhonen P.K."/>
            <person name="Edoardo P."/>
            <person name="Giuseppe L.R."/>
            <person name="Gasser R.B."/>
        </authorList>
    </citation>
    <scope>NUCLEOTIDE SEQUENCE [LARGE SCALE GENOMIC DNA]</scope>
    <source>
        <strain evidence="1">ISS3</strain>
    </source>
</reference>
<protein>
    <submittedName>
        <fullName evidence="1">Uncharacterized protein</fullName>
    </submittedName>
</protein>
<proteinExistence type="predicted"/>
<name>A0A0V1B4U9_TRISP</name>
<gene>
    <name evidence="1" type="ORF">T01_4964</name>
</gene>
<sequence length="106" mass="12146">MSILEFSTNPDRKLFGLFQFMDDPFHSTLKQKNNKAENLEERSTAYGFADIIITITGVRMTNWILDIPKPTHQPSVEYEHADVSTADLNKTFLLFIINSRQIIAAI</sequence>
<evidence type="ECO:0000313" key="1">
    <source>
        <dbReference type="EMBL" id="KRY32023.1"/>
    </source>
</evidence>
<dbReference type="EMBL" id="JYDH01000106">
    <property type="protein sequence ID" value="KRY32023.1"/>
    <property type="molecule type" value="Genomic_DNA"/>
</dbReference>